<dbReference type="InterPro" id="IPR012340">
    <property type="entry name" value="NA-bd_OB-fold"/>
</dbReference>
<gene>
    <name evidence="7 10" type="primary">nusA</name>
    <name evidence="10" type="ORF">CM1_00825</name>
</gene>
<dbReference type="Gene3D" id="2.40.50.140">
    <property type="entry name" value="Nucleic acid-binding proteins"/>
    <property type="match status" value="1"/>
</dbReference>
<comment type="subcellular location">
    <subcellularLocation>
        <location evidence="7">Cytoplasm</location>
    </subcellularLocation>
</comment>
<comment type="similarity">
    <text evidence="7">Belongs to the NusA family.</text>
</comment>
<dbReference type="InterPro" id="IPR010213">
    <property type="entry name" value="TF_NusA"/>
</dbReference>
<dbReference type="GO" id="GO:0005737">
    <property type="term" value="C:cytoplasm"/>
    <property type="evidence" value="ECO:0007669"/>
    <property type="project" value="UniProtKB-SubCell"/>
</dbReference>
<dbReference type="NCBIfam" id="TIGR01953">
    <property type="entry name" value="NusA"/>
    <property type="match status" value="1"/>
</dbReference>
<protein>
    <recommendedName>
        <fullName evidence="7">Transcription termination/antitermination protein NusA</fullName>
    </recommendedName>
</protein>
<dbReference type="KEGG" id="mgx:CM1_00825"/>
<evidence type="ECO:0000256" key="8">
    <source>
        <dbReference type="SAM" id="MobiDB-lite"/>
    </source>
</evidence>
<dbReference type="GeneID" id="99646970"/>
<feature type="compositionally biased region" description="Basic and acidic residues" evidence="8">
    <location>
        <begin position="502"/>
        <end position="512"/>
    </location>
</feature>
<dbReference type="InterPro" id="IPR025249">
    <property type="entry name" value="TF_NusA_KH_1st"/>
</dbReference>
<dbReference type="GO" id="GO:0031564">
    <property type="term" value="P:transcription antitermination"/>
    <property type="evidence" value="ECO:0007669"/>
    <property type="project" value="UniProtKB-UniRule"/>
</dbReference>
<evidence type="ECO:0000256" key="7">
    <source>
        <dbReference type="HAMAP-Rule" id="MF_00945"/>
    </source>
</evidence>
<evidence type="ECO:0000256" key="2">
    <source>
        <dbReference type="ARBA" id="ARBA00022490"/>
    </source>
</evidence>
<dbReference type="FunFam" id="3.30.300.20:FF:000005">
    <property type="entry name" value="Transcription termination/antitermination protein NusA"/>
    <property type="match status" value="1"/>
</dbReference>
<keyword evidence="5 7" id="KW-0805">Transcription regulation</keyword>
<dbReference type="PROSITE" id="PS50126">
    <property type="entry name" value="S1"/>
    <property type="match status" value="1"/>
</dbReference>
<proteinExistence type="inferred from homology"/>
<dbReference type="HAMAP" id="MF_00945_B">
    <property type="entry name" value="NusA_B"/>
    <property type="match status" value="1"/>
</dbReference>
<organism evidence="10 11">
    <name type="scientific">Mycoplasmoides genitalium M6320</name>
    <dbReference type="NCBI Taxonomy" id="662945"/>
    <lineage>
        <taxon>Bacteria</taxon>
        <taxon>Bacillati</taxon>
        <taxon>Mycoplasmatota</taxon>
        <taxon>Mycoplasmoidales</taxon>
        <taxon>Mycoplasmoidaceae</taxon>
        <taxon>Mycoplasmoides</taxon>
    </lineage>
</organism>
<dbReference type="Pfam" id="PF26594">
    <property type="entry name" value="KH_NusA_2nd"/>
    <property type="match status" value="1"/>
</dbReference>
<keyword evidence="6 7" id="KW-0804">Transcription</keyword>
<evidence type="ECO:0000256" key="3">
    <source>
        <dbReference type="ARBA" id="ARBA00022814"/>
    </source>
</evidence>
<dbReference type="SUPFAM" id="SSF50249">
    <property type="entry name" value="Nucleic acid-binding proteins"/>
    <property type="match status" value="1"/>
</dbReference>
<dbReference type="InterPro" id="IPR004087">
    <property type="entry name" value="KH_dom"/>
</dbReference>
<dbReference type="InterPro" id="IPR030842">
    <property type="entry name" value="TF_NusA_bacterial"/>
</dbReference>
<evidence type="ECO:0000313" key="10">
    <source>
        <dbReference type="EMBL" id="AFQ03953.1"/>
    </source>
</evidence>
<evidence type="ECO:0000259" key="9">
    <source>
        <dbReference type="PROSITE" id="PS50126"/>
    </source>
</evidence>
<evidence type="ECO:0000256" key="1">
    <source>
        <dbReference type="ARBA" id="ARBA00022472"/>
    </source>
</evidence>
<evidence type="ECO:0000256" key="4">
    <source>
        <dbReference type="ARBA" id="ARBA00022884"/>
    </source>
</evidence>
<dbReference type="CDD" id="cd22529">
    <property type="entry name" value="KH-II_NusA_rpt2"/>
    <property type="match status" value="1"/>
</dbReference>
<comment type="function">
    <text evidence="7">Participates in both transcription termination and antitermination.</text>
</comment>
<dbReference type="SUPFAM" id="SSF54814">
    <property type="entry name" value="Prokaryotic type KH domain (KH-domain type II)"/>
    <property type="match status" value="2"/>
</dbReference>
<dbReference type="PROSITE" id="PS50084">
    <property type="entry name" value="KH_TYPE_1"/>
    <property type="match status" value="1"/>
</dbReference>
<dbReference type="PANTHER" id="PTHR22648:SF0">
    <property type="entry name" value="TRANSCRIPTION TERMINATION_ANTITERMINATION PROTEIN NUSA"/>
    <property type="match status" value="1"/>
</dbReference>
<evidence type="ECO:0000313" key="11">
    <source>
        <dbReference type="Proteomes" id="UP000005254"/>
    </source>
</evidence>
<keyword evidence="4 7" id="KW-0694">RNA-binding</keyword>
<dbReference type="GO" id="GO:0006353">
    <property type="term" value="P:DNA-templated transcription termination"/>
    <property type="evidence" value="ECO:0007669"/>
    <property type="project" value="UniProtKB-UniRule"/>
</dbReference>
<dbReference type="Pfam" id="PF08529">
    <property type="entry name" value="NusA_N"/>
    <property type="match status" value="1"/>
</dbReference>
<dbReference type="InterPro" id="IPR003029">
    <property type="entry name" value="S1_domain"/>
</dbReference>
<dbReference type="Gene3D" id="3.30.300.20">
    <property type="match status" value="2"/>
</dbReference>
<dbReference type="SUPFAM" id="SSF69705">
    <property type="entry name" value="Transcription factor NusA, N-terminal domain"/>
    <property type="match status" value="1"/>
</dbReference>
<keyword evidence="10" id="KW-0251">Elongation factor</keyword>
<feature type="compositionally biased region" description="Basic and acidic residues" evidence="8">
    <location>
        <begin position="463"/>
        <end position="475"/>
    </location>
</feature>
<evidence type="ECO:0000256" key="6">
    <source>
        <dbReference type="ARBA" id="ARBA00023163"/>
    </source>
</evidence>
<feature type="compositionally biased region" description="Polar residues" evidence="8">
    <location>
        <begin position="513"/>
        <end position="531"/>
    </location>
</feature>
<dbReference type="SMART" id="SM00322">
    <property type="entry name" value="KH"/>
    <property type="match status" value="2"/>
</dbReference>
<name>A0ABC7ZIN2_MYCGT</name>
<keyword evidence="2 7" id="KW-0963">Cytoplasm</keyword>
<feature type="region of interest" description="Disordered" evidence="8">
    <location>
        <begin position="463"/>
        <end position="531"/>
    </location>
</feature>
<dbReference type="GO" id="GO:0003723">
    <property type="term" value="F:RNA binding"/>
    <property type="evidence" value="ECO:0007669"/>
    <property type="project" value="UniProtKB-UniRule"/>
</dbReference>
<dbReference type="InterPro" id="IPR015946">
    <property type="entry name" value="KH_dom-like_a/b"/>
</dbReference>
<dbReference type="Pfam" id="PF13184">
    <property type="entry name" value="KH_NusA_1st"/>
    <property type="match status" value="1"/>
</dbReference>
<dbReference type="SMR" id="A0ABC7ZIN2"/>
<accession>A0ABC7ZIN2</accession>
<sequence length="531" mass="59751">MKITFISGQEVSLGTSFLLFSKKIVMNELNQPLLAIIKNVAKTKNLSIEEVVFCLKTALEQAYKKHLNFVNVEVNINFDKGIINVEQLFNVVSDENEDYDDFLEIPLQAANKINSSLQLGDVLRKPIPLKNISSDLINKMIAIFNQKISETNFKAVMSEFSSEVGEVIEAKVEDIDTNKEGGLKGYIINLETTKGYISKRELSKGERLEIGKKYLFVIKEIQRQASLWPITLSRSDTRLLQFLLTSNTPEIENGTIVIKKIERSPGVKSKIAVISNDPAVDPVAAILGPKGEKIRGISEEFNGEIIDIVFWNEDKLKFLINAILPAEVIGYNILQDDERDTSIEVVVPANQIANVFGFKGVNIRLISNLTGWNSVDVYSEKDASEANIKFTRLSFEPEGLFGIKKRREKIISNDATDKVFYTSKDNVIDDEIIVDLAKDLMVDNKQKQPEQVAKQVVEKSQLEKQVTPKEKEKVQPKAKVHSNSHSKKPAKPNQIFSITVDASDKNLKKDQVDNNQTNPQTKQTFDSFDDL</sequence>
<dbReference type="Proteomes" id="UP000005254">
    <property type="component" value="Chromosome"/>
</dbReference>
<dbReference type="InterPro" id="IPR013735">
    <property type="entry name" value="TF_NusA_N"/>
</dbReference>
<dbReference type="RefSeq" id="WP_009885827.1">
    <property type="nucleotide sequence ID" value="NC_018497.1"/>
</dbReference>
<evidence type="ECO:0000256" key="5">
    <source>
        <dbReference type="ARBA" id="ARBA00023015"/>
    </source>
</evidence>
<reference evidence="10 11" key="1">
    <citation type="journal article" date="2012" name="J. Bacteriol.">
        <title>Draft Genome Sequences of Four Axenic Mycoplasma genitalium Strains Isolated from Denmark, Japan, and Australia.</title>
        <authorList>
            <person name="McGowin C.L."/>
            <person name="Ma L."/>
            <person name="Jensen J.S."/>
            <person name="Mancuso M.M."/>
            <person name="Hamasuna R."/>
            <person name="Adegboye D."/>
            <person name="Martin D.H."/>
        </authorList>
    </citation>
    <scope>NUCLEOTIDE SEQUENCE [LARGE SCALE GENOMIC DNA]</scope>
    <source>
        <strain evidence="10 11">M6320</strain>
    </source>
</reference>
<dbReference type="EMBL" id="CP003772">
    <property type="protein sequence ID" value="AFQ03953.1"/>
    <property type="molecule type" value="Genomic_DNA"/>
</dbReference>
<dbReference type="PANTHER" id="PTHR22648">
    <property type="entry name" value="TRANSCRIPTION TERMINATION FACTOR NUSA"/>
    <property type="match status" value="1"/>
</dbReference>
<feature type="compositionally biased region" description="Basic residues" evidence="8">
    <location>
        <begin position="476"/>
        <end position="490"/>
    </location>
</feature>
<dbReference type="InterPro" id="IPR036555">
    <property type="entry name" value="NusA_N_sf"/>
</dbReference>
<dbReference type="GO" id="GO:0003746">
    <property type="term" value="F:translation elongation factor activity"/>
    <property type="evidence" value="ECO:0007669"/>
    <property type="project" value="UniProtKB-KW"/>
</dbReference>
<comment type="subunit">
    <text evidence="7">Monomer. Binds directly to the core enzyme of the DNA-dependent RNA polymerase and to nascent RNA.</text>
</comment>
<keyword evidence="3 7" id="KW-0889">Transcription antitermination</keyword>
<dbReference type="Gene3D" id="3.30.1480.10">
    <property type="entry name" value="NusA, N-terminal domain"/>
    <property type="match status" value="1"/>
</dbReference>
<dbReference type="InterPro" id="IPR058582">
    <property type="entry name" value="KH_NusA_2nd"/>
</dbReference>
<keyword evidence="1 7" id="KW-0806">Transcription termination</keyword>
<dbReference type="CDD" id="cd02134">
    <property type="entry name" value="KH-II_NusA_rpt1"/>
    <property type="match status" value="1"/>
</dbReference>
<dbReference type="SMART" id="SM00316">
    <property type="entry name" value="S1"/>
    <property type="match status" value="1"/>
</dbReference>
<feature type="domain" description="S1 motif" evidence="9">
    <location>
        <begin position="165"/>
        <end position="235"/>
    </location>
</feature>
<keyword evidence="10" id="KW-0648">Protein biosynthesis</keyword>
<dbReference type="InterPro" id="IPR009019">
    <property type="entry name" value="KH_sf_prok-type"/>
</dbReference>
<dbReference type="AlphaFoldDB" id="A0ABC7ZIN2"/>